<dbReference type="PANTHER" id="PTHR41791">
    <property type="entry name" value="SSL7039 PROTEIN"/>
    <property type="match status" value="1"/>
</dbReference>
<dbReference type="RefSeq" id="WP_126687198.1">
    <property type="nucleotide sequence ID" value="NZ_RYYV01000046.1"/>
</dbReference>
<keyword evidence="2" id="KW-1185">Reference proteome</keyword>
<comment type="caution">
    <text evidence="1">The sequence shown here is derived from an EMBL/GenBank/DDBJ whole genome shotgun (WGS) entry which is preliminary data.</text>
</comment>
<dbReference type="EMBL" id="RYYV01000046">
    <property type="protein sequence ID" value="RUL68679.1"/>
    <property type="molecule type" value="Genomic_DNA"/>
</dbReference>
<dbReference type="InterPro" id="IPR014056">
    <property type="entry name" value="TypeIITA-like_toxin_pred"/>
</dbReference>
<dbReference type="AlphaFoldDB" id="A0A432LZ87"/>
<dbReference type="InterPro" id="IPR009241">
    <property type="entry name" value="HigB-like"/>
</dbReference>
<name>A0A432LZ87_9GAMM</name>
<dbReference type="PANTHER" id="PTHR41791:SF1">
    <property type="entry name" value="SSL7039 PROTEIN"/>
    <property type="match status" value="1"/>
</dbReference>
<dbReference type="Proteomes" id="UP000274358">
    <property type="component" value="Unassembled WGS sequence"/>
</dbReference>
<accession>A0A432LZ87</accession>
<evidence type="ECO:0000313" key="2">
    <source>
        <dbReference type="Proteomes" id="UP000274358"/>
    </source>
</evidence>
<proteinExistence type="predicted"/>
<dbReference type="Pfam" id="PF05973">
    <property type="entry name" value="Gp49"/>
    <property type="match status" value="1"/>
</dbReference>
<protein>
    <submittedName>
        <fullName evidence="1">Type II toxin-antitoxin system RelE/ParE family toxin</fullName>
    </submittedName>
</protein>
<sequence>MGYVVRQTEDFRDWWLGLRDIVGKQAITRRLDRLVAGNLGDVKSVGAGVSELRIQAGPGYRVYYTMRGREIVILLCGGDKGTQQRAKALAKEV</sequence>
<gene>
    <name evidence="1" type="ORF">EKH80_23300</name>
</gene>
<dbReference type="PIRSF" id="PIRSF028744">
    <property type="entry name" value="Addict_mod_HI1419"/>
    <property type="match status" value="1"/>
</dbReference>
<dbReference type="NCBIfam" id="TIGR02683">
    <property type="entry name" value="upstrm_HI1419"/>
    <property type="match status" value="1"/>
</dbReference>
<reference evidence="1 2" key="1">
    <citation type="submission" date="2018-12" db="EMBL/GenBank/DDBJ databases">
        <title>Dyella dinghuensis sp. nov. DHOA06 and Dyella choica sp. nov. 4M-K27, isolated from forest soil.</title>
        <authorList>
            <person name="Qiu L.-H."/>
            <person name="Gao Z.-H."/>
        </authorList>
    </citation>
    <scope>NUCLEOTIDE SEQUENCE [LARGE SCALE GENOMIC DNA]</scope>
    <source>
        <strain evidence="1 2">4M-K27</strain>
    </source>
</reference>
<dbReference type="OrthoDB" id="9800258at2"/>
<evidence type="ECO:0000313" key="1">
    <source>
        <dbReference type="EMBL" id="RUL68679.1"/>
    </source>
</evidence>
<organism evidence="1 2">
    <name type="scientific">Dyella choica</name>
    <dbReference type="NCBI Taxonomy" id="1927959"/>
    <lineage>
        <taxon>Bacteria</taxon>
        <taxon>Pseudomonadati</taxon>
        <taxon>Pseudomonadota</taxon>
        <taxon>Gammaproteobacteria</taxon>
        <taxon>Lysobacterales</taxon>
        <taxon>Rhodanobacteraceae</taxon>
        <taxon>Dyella</taxon>
    </lineage>
</organism>